<keyword evidence="5" id="KW-0029">Amino-acid transport</keyword>
<comment type="similarity">
    <text evidence="8">Belongs to the binding-protein-dependent transport system permease family.</text>
</comment>
<keyword evidence="4 8" id="KW-0812">Transmembrane</keyword>
<dbReference type="InterPro" id="IPR000515">
    <property type="entry name" value="MetI-like"/>
</dbReference>
<name>A0ABD5SAZ1_9EURY</name>
<gene>
    <name evidence="10" type="ORF">ACFQEU_10360</name>
</gene>
<dbReference type="PANTHER" id="PTHR30614">
    <property type="entry name" value="MEMBRANE COMPONENT OF AMINO ACID ABC TRANSPORTER"/>
    <property type="match status" value="1"/>
</dbReference>
<proteinExistence type="inferred from homology"/>
<evidence type="ECO:0000256" key="3">
    <source>
        <dbReference type="ARBA" id="ARBA00022475"/>
    </source>
</evidence>
<dbReference type="SUPFAM" id="SSF161098">
    <property type="entry name" value="MetI-like"/>
    <property type="match status" value="1"/>
</dbReference>
<feature type="transmembrane region" description="Helical" evidence="8">
    <location>
        <begin position="268"/>
        <end position="287"/>
    </location>
</feature>
<evidence type="ECO:0000256" key="2">
    <source>
        <dbReference type="ARBA" id="ARBA00022448"/>
    </source>
</evidence>
<dbReference type="PANTHER" id="PTHR30614:SF0">
    <property type="entry name" value="L-CYSTINE TRANSPORT SYSTEM PERMEASE PROTEIN TCYL"/>
    <property type="match status" value="1"/>
</dbReference>
<keyword evidence="11" id="KW-1185">Reference proteome</keyword>
<protein>
    <submittedName>
        <fullName evidence="10">Amino acid ABC transporter permease</fullName>
    </submittedName>
</protein>
<dbReference type="Gene3D" id="1.10.3720.10">
    <property type="entry name" value="MetI-like"/>
    <property type="match status" value="1"/>
</dbReference>
<keyword evidence="6 8" id="KW-1133">Transmembrane helix</keyword>
<dbReference type="NCBIfam" id="TIGR01726">
    <property type="entry name" value="HEQRo_perm_3TM"/>
    <property type="match status" value="1"/>
</dbReference>
<evidence type="ECO:0000256" key="6">
    <source>
        <dbReference type="ARBA" id="ARBA00022989"/>
    </source>
</evidence>
<dbReference type="InterPro" id="IPR010065">
    <property type="entry name" value="AA_ABC_transptr_permease_3TM"/>
</dbReference>
<dbReference type="CDD" id="cd06261">
    <property type="entry name" value="TM_PBP2"/>
    <property type="match status" value="1"/>
</dbReference>
<dbReference type="Pfam" id="PF00528">
    <property type="entry name" value="BPD_transp_1"/>
    <property type="match status" value="1"/>
</dbReference>
<dbReference type="EMBL" id="JBHSWW010000154">
    <property type="protein sequence ID" value="MFC6753862.1"/>
    <property type="molecule type" value="Genomic_DNA"/>
</dbReference>
<keyword evidence="7 8" id="KW-0472">Membrane</keyword>
<dbReference type="RefSeq" id="WP_379781848.1">
    <property type="nucleotide sequence ID" value="NZ_JBHSWW010000154.1"/>
</dbReference>
<dbReference type="Proteomes" id="UP001596442">
    <property type="component" value="Unassembled WGS sequence"/>
</dbReference>
<keyword evidence="3" id="KW-1003">Cell membrane</keyword>
<evidence type="ECO:0000313" key="10">
    <source>
        <dbReference type="EMBL" id="MFC6753862.1"/>
    </source>
</evidence>
<organism evidence="10 11">
    <name type="scientific">Halorubrum tibetense</name>
    <dbReference type="NCBI Taxonomy" id="175631"/>
    <lineage>
        <taxon>Archaea</taxon>
        <taxon>Methanobacteriati</taxon>
        <taxon>Methanobacteriota</taxon>
        <taxon>Stenosarchaea group</taxon>
        <taxon>Halobacteria</taxon>
        <taxon>Halobacteriales</taxon>
        <taxon>Haloferacaceae</taxon>
        <taxon>Halorubrum</taxon>
    </lineage>
</organism>
<evidence type="ECO:0000313" key="11">
    <source>
        <dbReference type="Proteomes" id="UP001596442"/>
    </source>
</evidence>
<dbReference type="InterPro" id="IPR043429">
    <property type="entry name" value="ArtM/GltK/GlnP/TcyL/YhdX-like"/>
</dbReference>
<dbReference type="AlphaFoldDB" id="A0ABD5SAZ1"/>
<feature type="domain" description="ABC transmembrane type-1" evidence="9">
    <location>
        <begin position="94"/>
        <end position="290"/>
    </location>
</feature>
<feature type="transmembrane region" description="Helical" evidence="8">
    <location>
        <begin position="62"/>
        <end position="83"/>
    </location>
</feature>
<feature type="transmembrane region" description="Helical" evidence="8">
    <location>
        <begin position="95"/>
        <end position="121"/>
    </location>
</feature>
<evidence type="ECO:0000259" key="9">
    <source>
        <dbReference type="PROSITE" id="PS50928"/>
    </source>
</evidence>
<dbReference type="GO" id="GO:0006865">
    <property type="term" value="P:amino acid transport"/>
    <property type="evidence" value="ECO:0007669"/>
    <property type="project" value="UniProtKB-KW"/>
</dbReference>
<reference evidence="10 11" key="1">
    <citation type="journal article" date="2019" name="Int. J. Syst. Evol. Microbiol.">
        <title>The Global Catalogue of Microorganisms (GCM) 10K type strain sequencing project: providing services to taxonomists for standard genome sequencing and annotation.</title>
        <authorList>
            <consortium name="The Broad Institute Genomics Platform"/>
            <consortium name="The Broad Institute Genome Sequencing Center for Infectious Disease"/>
            <person name="Wu L."/>
            <person name="Ma J."/>
        </authorList>
    </citation>
    <scope>NUCLEOTIDE SEQUENCE [LARGE SCALE GENOMIC DNA]</scope>
    <source>
        <strain evidence="10 11">CGMCC 1.3239</strain>
    </source>
</reference>
<evidence type="ECO:0000256" key="8">
    <source>
        <dbReference type="RuleBase" id="RU363032"/>
    </source>
</evidence>
<comment type="caution">
    <text evidence="10">The sequence shown here is derived from an EMBL/GenBank/DDBJ whole genome shotgun (WGS) entry which is preliminary data.</text>
</comment>
<dbReference type="GO" id="GO:0005886">
    <property type="term" value="C:plasma membrane"/>
    <property type="evidence" value="ECO:0007669"/>
    <property type="project" value="UniProtKB-SubCell"/>
</dbReference>
<dbReference type="InterPro" id="IPR035906">
    <property type="entry name" value="MetI-like_sf"/>
</dbReference>
<dbReference type="PROSITE" id="PS50928">
    <property type="entry name" value="ABC_TM1"/>
    <property type="match status" value="1"/>
</dbReference>
<feature type="transmembrane region" description="Helical" evidence="8">
    <location>
        <begin position="236"/>
        <end position="256"/>
    </location>
</feature>
<feature type="transmembrane region" description="Helical" evidence="8">
    <location>
        <begin position="21"/>
        <end position="42"/>
    </location>
</feature>
<evidence type="ECO:0000256" key="1">
    <source>
        <dbReference type="ARBA" id="ARBA00004651"/>
    </source>
</evidence>
<sequence>MASATRPAGLRRRASETELSVGRVLLVAAGVVFWGWLLASWLNRWFGGVLVPVGEPFVAPGTVEAVVASVPIVAAYAGDLAFVTGISPEIARGMWLTVVITAVSLFVGFFIAVPLSVARVYGRYTAYASLAYTELLRGTPLLAQLFVLHFGLNLGQYVPGVLSGLFIRDVVWVAIVGFTLNGAAYQAEYIRGALESVEEGQITAGRAIGLSKVETIYYVVLPQGLRYAIPSWTNEFVYLIKYSSLAAFITVPELYYRAFQIASDTFRYSTIFAVTGLAYLGLVLTASKFMGRVEDRVAIPGLGAERER</sequence>
<evidence type="ECO:0000256" key="5">
    <source>
        <dbReference type="ARBA" id="ARBA00022970"/>
    </source>
</evidence>
<comment type="subcellular location">
    <subcellularLocation>
        <location evidence="1 8">Cell membrane</location>
        <topology evidence="1 8">Multi-pass membrane protein</topology>
    </subcellularLocation>
</comment>
<feature type="transmembrane region" description="Helical" evidence="8">
    <location>
        <begin position="141"/>
        <end position="158"/>
    </location>
</feature>
<accession>A0ABD5SAZ1</accession>
<keyword evidence="2 8" id="KW-0813">Transport</keyword>
<evidence type="ECO:0000256" key="7">
    <source>
        <dbReference type="ARBA" id="ARBA00023136"/>
    </source>
</evidence>
<evidence type="ECO:0000256" key="4">
    <source>
        <dbReference type="ARBA" id="ARBA00022692"/>
    </source>
</evidence>